<dbReference type="EMBL" id="BAABKZ010000001">
    <property type="protein sequence ID" value="GAA5083924.1"/>
    <property type="molecule type" value="Genomic_DNA"/>
</dbReference>
<evidence type="ECO:0000313" key="4">
    <source>
        <dbReference type="EMBL" id="GAA5083924.1"/>
    </source>
</evidence>
<dbReference type="PANTHER" id="PTHR44169:SF6">
    <property type="entry name" value="NADPH-DEPENDENT 1-ACYLDIHYDROXYACETONE PHOSPHATE REDUCTASE"/>
    <property type="match status" value="1"/>
</dbReference>
<dbReference type="SUPFAM" id="SSF51735">
    <property type="entry name" value="NAD(P)-binding Rossmann-fold domains"/>
    <property type="match status" value="1"/>
</dbReference>
<dbReference type="Gene3D" id="3.40.50.720">
    <property type="entry name" value="NAD(P)-binding Rossmann-like Domain"/>
    <property type="match status" value="1"/>
</dbReference>
<evidence type="ECO:0000256" key="3">
    <source>
        <dbReference type="RuleBase" id="RU000363"/>
    </source>
</evidence>
<sequence>MPSLNGAVVLVTGANGGIGTQFVHDALARGASKVYATARNPRAWDDDRVVPLALDVTDAASIHAAAEAARDVTVLVNNAGALPATASLLTASPDDIRATMETNFFGPVFVARAFAAILAARPGSVLVDVHSVASWYAMGGSYSASKAALWSATNSLRVELAAVGVHVIGVHMGYVDTGMAAHVDGPKMLPEELVAQVYDGVGAGAYEIVADGISAHAKEALSGPVEALYPELTALSIGRP</sequence>
<protein>
    <submittedName>
        <fullName evidence="4">SDR family oxidoreductase</fullName>
    </submittedName>
</protein>
<reference evidence="5" key="1">
    <citation type="journal article" date="2019" name="Int. J. Syst. Evol. Microbiol.">
        <title>The Global Catalogue of Microorganisms (GCM) 10K type strain sequencing project: providing services to taxonomists for standard genome sequencing and annotation.</title>
        <authorList>
            <consortium name="The Broad Institute Genomics Platform"/>
            <consortium name="The Broad Institute Genome Sequencing Center for Infectious Disease"/>
            <person name="Wu L."/>
            <person name="Ma J."/>
        </authorList>
    </citation>
    <scope>NUCLEOTIDE SEQUENCE [LARGE SCALE GENOMIC DNA]</scope>
    <source>
        <strain evidence="5">JCM 18959</strain>
    </source>
</reference>
<organism evidence="4 5">
    <name type="scientific">Microbacterium yannicii</name>
    <dbReference type="NCBI Taxonomy" id="671622"/>
    <lineage>
        <taxon>Bacteria</taxon>
        <taxon>Bacillati</taxon>
        <taxon>Actinomycetota</taxon>
        <taxon>Actinomycetes</taxon>
        <taxon>Micrococcales</taxon>
        <taxon>Microbacteriaceae</taxon>
        <taxon>Microbacterium</taxon>
    </lineage>
</organism>
<dbReference type="PANTHER" id="PTHR44169">
    <property type="entry name" value="NADPH-DEPENDENT 1-ACYLDIHYDROXYACETONE PHOSPHATE REDUCTASE"/>
    <property type="match status" value="1"/>
</dbReference>
<dbReference type="PRINTS" id="PR00080">
    <property type="entry name" value="SDRFAMILY"/>
</dbReference>
<dbReference type="NCBIfam" id="NF006119">
    <property type="entry name" value="PRK08264.1-5"/>
    <property type="match status" value="1"/>
</dbReference>
<comment type="similarity">
    <text evidence="1 3">Belongs to the short-chain dehydrogenases/reductases (SDR) family.</text>
</comment>
<proteinExistence type="inferred from homology"/>
<evidence type="ECO:0000256" key="2">
    <source>
        <dbReference type="ARBA" id="ARBA00023002"/>
    </source>
</evidence>
<dbReference type="InterPro" id="IPR002347">
    <property type="entry name" value="SDR_fam"/>
</dbReference>
<dbReference type="Proteomes" id="UP001501407">
    <property type="component" value="Unassembled WGS sequence"/>
</dbReference>
<name>A0ABP9LV46_9MICO</name>
<gene>
    <name evidence="4" type="ORF">GCM10025760_01120</name>
</gene>
<accession>A0ABP9LV46</accession>
<evidence type="ECO:0000313" key="5">
    <source>
        <dbReference type="Proteomes" id="UP001501407"/>
    </source>
</evidence>
<dbReference type="RefSeq" id="WP_194412046.1">
    <property type="nucleotide sequence ID" value="NZ_BAABKZ010000001.1"/>
</dbReference>
<dbReference type="InterPro" id="IPR036291">
    <property type="entry name" value="NAD(P)-bd_dom_sf"/>
</dbReference>
<comment type="caution">
    <text evidence="4">The sequence shown here is derived from an EMBL/GenBank/DDBJ whole genome shotgun (WGS) entry which is preliminary data.</text>
</comment>
<keyword evidence="5" id="KW-1185">Reference proteome</keyword>
<dbReference type="Pfam" id="PF00106">
    <property type="entry name" value="adh_short"/>
    <property type="match status" value="1"/>
</dbReference>
<keyword evidence="2" id="KW-0560">Oxidoreductase</keyword>
<evidence type="ECO:0000256" key="1">
    <source>
        <dbReference type="ARBA" id="ARBA00006484"/>
    </source>
</evidence>
<dbReference type="PRINTS" id="PR00081">
    <property type="entry name" value="GDHRDH"/>
</dbReference>